<evidence type="ECO:0000313" key="2">
    <source>
        <dbReference type="EMBL" id="KOB74235.1"/>
    </source>
</evidence>
<name>A0A0L7LFS7_OPEBR</name>
<protein>
    <submittedName>
        <fullName evidence="2">Alcohol dehydrogenase, class IV</fullName>
    </submittedName>
</protein>
<comment type="caution">
    <text evidence="2">The sequence shown here is derived from an EMBL/GenBank/DDBJ whole genome shotgun (WGS) entry which is preliminary data.</text>
</comment>
<proteinExistence type="predicted"/>
<accession>A0A0L7LFS7</accession>
<gene>
    <name evidence="2" type="ORF">OBRU01_09702</name>
</gene>
<organism evidence="2 3">
    <name type="scientific">Operophtera brumata</name>
    <name type="common">Winter moth</name>
    <name type="synonym">Phalaena brumata</name>
    <dbReference type="NCBI Taxonomy" id="104452"/>
    <lineage>
        <taxon>Eukaryota</taxon>
        <taxon>Metazoa</taxon>
        <taxon>Ecdysozoa</taxon>
        <taxon>Arthropoda</taxon>
        <taxon>Hexapoda</taxon>
        <taxon>Insecta</taxon>
        <taxon>Pterygota</taxon>
        <taxon>Neoptera</taxon>
        <taxon>Endopterygota</taxon>
        <taxon>Lepidoptera</taxon>
        <taxon>Glossata</taxon>
        <taxon>Ditrysia</taxon>
        <taxon>Geometroidea</taxon>
        <taxon>Geometridae</taxon>
        <taxon>Larentiinae</taxon>
        <taxon>Operophtera</taxon>
    </lineage>
</organism>
<dbReference type="EMBL" id="JTDY01001313">
    <property type="protein sequence ID" value="KOB74235.1"/>
    <property type="molecule type" value="Genomic_DNA"/>
</dbReference>
<keyword evidence="3" id="KW-1185">Reference proteome</keyword>
<evidence type="ECO:0000313" key="3">
    <source>
        <dbReference type="Proteomes" id="UP000037510"/>
    </source>
</evidence>
<dbReference type="AlphaFoldDB" id="A0A0L7LFS7"/>
<reference evidence="2 3" key="1">
    <citation type="journal article" date="2015" name="Genome Biol. Evol.">
        <title>The genome of winter moth (Operophtera brumata) provides a genomic perspective on sexual dimorphism and phenology.</title>
        <authorList>
            <person name="Derks M.F."/>
            <person name="Smit S."/>
            <person name="Salis L."/>
            <person name="Schijlen E."/>
            <person name="Bossers A."/>
            <person name="Mateman C."/>
            <person name="Pijl A.S."/>
            <person name="de Ridder D."/>
            <person name="Groenen M.A."/>
            <person name="Visser M.E."/>
            <person name="Megens H.J."/>
        </authorList>
    </citation>
    <scope>NUCLEOTIDE SEQUENCE [LARGE SCALE GENOMIC DNA]</scope>
    <source>
        <strain evidence="2">WM2013NL</strain>
        <tissue evidence="2">Head and thorax</tissue>
    </source>
</reference>
<dbReference type="Proteomes" id="UP000037510">
    <property type="component" value="Unassembled WGS sequence"/>
</dbReference>
<evidence type="ECO:0000256" key="1">
    <source>
        <dbReference type="SAM" id="MobiDB-lite"/>
    </source>
</evidence>
<sequence>MMYSMEKCLGRNGTGTSEEADLFAGGGEGLGQQGVPSEDVVLVSAVAAVSHEIGDILKDELGDAERADRIGAELADLSAELGLLAGLADGDTQQDFPTLLKLAVSTQHG</sequence>
<feature type="region of interest" description="Disordered" evidence="1">
    <location>
        <begin position="1"/>
        <end position="29"/>
    </location>
</feature>